<dbReference type="GO" id="GO:0004132">
    <property type="term" value="F:dCMP deaminase activity"/>
    <property type="evidence" value="ECO:0007669"/>
    <property type="project" value="InterPro"/>
</dbReference>
<dbReference type="InterPro" id="IPR016473">
    <property type="entry name" value="dCMP_deaminase"/>
</dbReference>
<organism evidence="3">
    <name type="scientific">marine sediment metagenome</name>
    <dbReference type="NCBI Taxonomy" id="412755"/>
    <lineage>
        <taxon>unclassified sequences</taxon>
        <taxon>metagenomes</taxon>
        <taxon>ecological metagenomes</taxon>
    </lineage>
</organism>
<dbReference type="GO" id="GO:0008270">
    <property type="term" value="F:zinc ion binding"/>
    <property type="evidence" value="ECO:0007669"/>
    <property type="project" value="InterPro"/>
</dbReference>
<dbReference type="EMBL" id="LAZR01056771">
    <property type="protein sequence ID" value="KKK73478.1"/>
    <property type="molecule type" value="Genomic_DNA"/>
</dbReference>
<accession>A0A0F8XWX9</accession>
<dbReference type="InterPro" id="IPR016193">
    <property type="entry name" value="Cytidine_deaminase-like"/>
</dbReference>
<dbReference type="PIRSF" id="PIRSF006019">
    <property type="entry name" value="dCMP_deaminase"/>
    <property type="match status" value="1"/>
</dbReference>
<dbReference type="Gene3D" id="3.40.140.10">
    <property type="entry name" value="Cytidine Deaminase, domain 2"/>
    <property type="match status" value="1"/>
</dbReference>
<dbReference type="InterPro" id="IPR015517">
    <property type="entry name" value="dCMP_deaminase-rel"/>
</dbReference>
<dbReference type="GO" id="GO:0005737">
    <property type="term" value="C:cytoplasm"/>
    <property type="evidence" value="ECO:0007669"/>
    <property type="project" value="TreeGrafter"/>
</dbReference>
<name>A0A0F8XWX9_9ZZZZ</name>
<dbReference type="InterPro" id="IPR002125">
    <property type="entry name" value="CMP_dCMP_dom"/>
</dbReference>
<proteinExistence type="predicted"/>
<dbReference type="SUPFAM" id="SSF53927">
    <property type="entry name" value="Cytidine deaminase-like"/>
    <property type="match status" value="1"/>
</dbReference>
<dbReference type="PANTHER" id="PTHR11086">
    <property type="entry name" value="DEOXYCYTIDYLATE DEAMINASE-RELATED"/>
    <property type="match status" value="1"/>
</dbReference>
<gene>
    <name evidence="3" type="ORF">LCGC14_2893420</name>
</gene>
<dbReference type="AlphaFoldDB" id="A0A0F8XWX9"/>
<sequence>MAWDNRYLQLAQLVSTWSKDPSTQTGAAITNEKHHVVSLGFNGFPQNIADDERLQERAVKYEMIVHAEVNALIFAGQSLEGCTLYTYPFLSCSRCASAMIQAGIKRVVAPIIPPQLKDRWGENLELSKLLFAEAGVQIEEIKNGGKV</sequence>
<feature type="domain" description="CMP/dCMP-type deaminase" evidence="2">
    <location>
        <begin position="2"/>
        <end position="123"/>
    </location>
</feature>
<protein>
    <recommendedName>
        <fullName evidence="2">CMP/dCMP-type deaminase domain-containing protein</fullName>
    </recommendedName>
</protein>
<comment type="caution">
    <text evidence="3">The sequence shown here is derived from an EMBL/GenBank/DDBJ whole genome shotgun (WGS) entry which is preliminary data.</text>
</comment>
<dbReference type="PANTHER" id="PTHR11086:SF18">
    <property type="entry name" value="DEOXYCYTIDYLATE DEAMINASE"/>
    <property type="match status" value="1"/>
</dbReference>
<dbReference type="PROSITE" id="PS51747">
    <property type="entry name" value="CYT_DCMP_DEAMINASES_2"/>
    <property type="match status" value="1"/>
</dbReference>
<reference evidence="3" key="1">
    <citation type="journal article" date="2015" name="Nature">
        <title>Complex archaea that bridge the gap between prokaryotes and eukaryotes.</title>
        <authorList>
            <person name="Spang A."/>
            <person name="Saw J.H."/>
            <person name="Jorgensen S.L."/>
            <person name="Zaremba-Niedzwiedzka K."/>
            <person name="Martijn J."/>
            <person name="Lind A.E."/>
            <person name="van Eijk R."/>
            <person name="Schleper C."/>
            <person name="Guy L."/>
            <person name="Ettema T.J."/>
        </authorList>
    </citation>
    <scope>NUCLEOTIDE SEQUENCE</scope>
</reference>
<keyword evidence="1" id="KW-0378">Hydrolase</keyword>
<evidence type="ECO:0000313" key="3">
    <source>
        <dbReference type="EMBL" id="KKK73478.1"/>
    </source>
</evidence>
<dbReference type="Pfam" id="PF00383">
    <property type="entry name" value="dCMP_cyt_deam_1"/>
    <property type="match status" value="1"/>
</dbReference>
<dbReference type="GO" id="GO:0006220">
    <property type="term" value="P:pyrimidine nucleotide metabolic process"/>
    <property type="evidence" value="ECO:0007669"/>
    <property type="project" value="InterPro"/>
</dbReference>
<evidence type="ECO:0000256" key="1">
    <source>
        <dbReference type="ARBA" id="ARBA00022801"/>
    </source>
</evidence>
<evidence type="ECO:0000259" key="2">
    <source>
        <dbReference type="PROSITE" id="PS51747"/>
    </source>
</evidence>